<feature type="compositionally biased region" description="Polar residues" evidence="2">
    <location>
        <begin position="39"/>
        <end position="48"/>
    </location>
</feature>
<organism evidence="3 4">
    <name type="scientific">Vreelandella azerica</name>
    <dbReference type="NCBI Taxonomy" id="2732867"/>
    <lineage>
        <taxon>Bacteria</taxon>
        <taxon>Pseudomonadati</taxon>
        <taxon>Pseudomonadota</taxon>
        <taxon>Gammaproteobacteria</taxon>
        <taxon>Oceanospirillales</taxon>
        <taxon>Halomonadaceae</taxon>
        <taxon>Vreelandella</taxon>
    </lineage>
</organism>
<dbReference type="RefSeq" id="WP_171701963.1">
    <property type="nucleotide sequence ID" value="NZ_JABFHI010000002.1"/>
</dbReference>
<sequence length="205" mass="21352">MFNKSNSTSVSPKKGAEPENKQQSSLASIAPDSAPKASLPSQSGSSIGRYTDVQGDIFSDENLTIDGNVEGTVTCKAKTVTLGQEGSLDGNIYAHTLHVSGRVEGNLVALEKVTIHDGANVSGTIITPNLIIEDGSKFRGNIDMDPANEIFERIFDTGTHKAPSSSGTAAVSKATLSPKAKTTDTDSASKNNQQAGDEQSAKKAN</sequence>
<keyword evidence="4" id="KW-1185">Reference proteome</keyword>
<feature type="region of interest" description="Disordered" evidence="2">
    <location>
        <begin position="159"/>
        <end position="205"/>
    </location>
</feature>
<feature type="compositionally biased region" description="Polar residues" evidence="2">
    <location>
        <begin position="1"/>
        <end position="11"/>
    </location>
</feature>
<reference evidence="3 4" key="2">
    <citation type="submission" date="2020-06" db="EMBL/GenBank/DDBJ databases">
        <title>Halomonas songnenensis sp. nov., a moderately halophilic bacterium isolated from saline and alkaline soils.</title>
        <authorList>
            <person name="Jiang J."/>
            <person name="Pan Y."/>
        </authorList>
    </citation>
    <scope>NUCLEOTIDE SEQUENCE [LARGE SCALE GENOMIC DNA]</scope>
    <source>
        <strain evidence="3 4">TBZ9</strain>
    </source>
</reference>
<comment type="caution">
    <text evidence="3">The sequence shown here is derived from an EMBL/GenBank/DDBJ whole genome shotgun (WGS) entry which is preliminary data.</text>
</comment>
<dbReference type="Proteomes" id="UP000588806">
    <property type="component" value="Unassembled WGS sequence"/>
</dbReference>
<dbReference type="PANTHER" id="PTHR35024:SF4">
    <property type="entry name" value="POLYMER-FORMING CYTOSKELETAL PROTEIN"/>
    <property type="match status" value="1"/>
</dbReference>
<gene>
    <name evidence="3" type="ORF">HLB35_06515</name>
</gene>
<dbReference type="Pfam" id="PF04519">
    <property type="entry name" value="Bactofilin"/>
    <property type="match status" value="1"/>
</dbReference>
<accession>A0A7Y3XAS3</accession>
<proteinExistence type="inferred from homology"/>
<reference evidence="3 4" key="1">
    <citation type="submission" date="2020-05" db="EMBL/GenBank/DDBJ databases">
        <authorList>
            <person name="Ruan W."/>
            <person name="Jeon C.O."/>
            <person name="Chun B.H."/>
        </authorList>
    </citation>
    <scope>NUCLEOTIDE SEQUENCE [LARGE SCALE GENOMIC DNA]</scope>
    <source>
        <strain evidence="3 4">TBZ9</strain>
    </source>
</reference>
<feature type="compositionally biased region" description="Polar residues" evidence="2">
    <location>
        <begin position="185"/>
        <end position="197"/>
    </location>
</feature>
<evidence type="ECO:0000256" key="1">
    <source>
        <dbReference type="ARBA" id="ARBA00044755"/>
    </source>
</evidence>
<evidence type="ECO:0000256" key="2">
    <source>
        <dbReference type="SAM" id="MobiDB-lite"/>
    </source>
</evidence>
<name>A0A7Y3XAS3_9GAMM</name>
<feature type="region of interest" description="Disordered" evidence="2">
    <location>
        <begin position="1"/>
        <end position="48"/>
    </location>
</feature>
<evidence type="ECO:0000313" key="3">
    <source>
        <dbReference type="EMBL" id="NOG31515.1"/>
    </source>
</evidence>
<dbReference type="PANTHER" id="PTHR35024">
    <property type="entry name" value="HYPOTHETICAL CYTOSOLIC PROTEIN"/>
    <property type="match status" value="1"/>
</dbReference>
<comment type="similarity">
    <text evidence="1">Belongs to the bactofilin family.</text>
</comment>
<dbReference type="AlphaFoldDB" id="A0A7Y3XAS3"/>
<evidence type="ECO:0000313" key="4">
    <source>
        <dbReference type="Proteomes" id="UP000588806"/>
    </source>
</evidence>
<protein>
    <submittedName>
        <fullName evidence="3">Polymer-forming cytoskeletal protein</fullName>
    </submittedName>
</protein>
<dbReference type="InterPro" id="IPR007607">
    <property type="entry name" value="BacA/B"/>
</dbReference>
<dbReference type="EMBL" id="JABFHI010000002">
    <property type="protein sequence ID" value="NOG31515.1"/>
    <property type="molecule type" value="Genomic_DNA"/>
</dbReference>